<name>A0A4V2Q1L3_9FIRM</name>
<keyword evidence="1" id="KW-0175">Coiled coil</keyword>
<evidence type="ECO:0000313" key="3">
    <source>
        <dbReference type="EMBL" id="TCK98061.1"/>
    </source>
</evidence>
<comment type="caution">
    <text evidence="3">The sequence shown here is derived from an EMBL/GenBank/DDBJ whole genome shotgun (WGS) entry which is preliminary data.</text>
</comment>
<dbReference type="EMBL" id="SMGQ01000011">
    <property type="protein sequence ID" value="TCK98061.1"/>
    <property type="molecule type" value="Genomic_DNA"/>
</dbReference>
<organism evidence="3 4">
    <name type="scientific">Natranaerovirga hydrolytica</name>
    <dbReference type="NCBI Taxonomy" id="680378"/>
    <lineage>
        <taxon>Bacteria</taxon>
        <taxon>Bacillati</taxon>
        <taxon>Bacillota</taxon>
        <taxon>Clostridia</taxon>
        <taxon>Lachnospirales</taxon>
        <taxon>Natranaerovirgaceae</taxon>
        <taxon>Natranaerovirga</taxon>
    </lineage>
</organism>
<sequence>MEKSRICFNFLIGVNVLFGVLFLAVAIILPSHYAIPHRGILYEFLGYVFYILLAVTILSFSITIIIKCILEEAEYKLVKLELKVDDLEKKLLESQKDKQ</sequence>
<keyword evidence="2" id="KW-1133">Transmembrane helix</keyword>
<feature type="coiled-coil region" evidence="1">
    <location>
        <begin position="70"/>
        <end position="97"/>
    </location>
</feature>
<reference evidence="3 4" key="1">
    <citation type="submission" date="2019-03" db="EMBL/GenBank/DDBJ databases">
        <title>Genomic Encyclopedia of Type Strains, Phase IV (KMG-IV): sequencing the most valuable type-strain genomes for metagenomic binning, comparative biology and taxonomic classification.</title>
        <authorList>
            <person name="Goeker M."/>
        </authorList>
    </citation>
    <scope>NUCLEOTIDE SEQUENCE [LARGE SCALE GENOMIC DNA]</scope>
    <source>
        <strain evidence="3 4">DSM 24176</strain>
    </source>
</reference>
<gene>
    <name evidence="3" type="ORF">EDC19_0478</name>
</gene>
<dbReference type="RefSeq" id="WP_132279947.1">
    <property type="nucleotide sequence ID" value="NZ_SMGQ01000011.1"/>
</dbReference>
<evidence type="ECO:0000256" key="1">
    <source>
        <dbReference type="SAM" id="Coils"/>
    </source>
</evidence>
<evidence type="ECO:0000313" key="4">
    <source>
        <dbReference type="Proteomes" id="UP000294545"/>
    </source>
</evidence>
<keyword evidence="2" id="KW-0472">Membrane</keyword>
<proteinExistence type="predicted"/>
<keyword evidence="4" id="KW-1185">Reference proteome</keyword>
<dbReference type="Proteomes" id="UP000294545">
    <property type="component" value="Unassembled WGS sequence"/>
</dbReference>
<accession>A0A4V2Q1L3</accession>
<feature type="transmembrane region" description="Helical" evidence="2">
    <location>
        <begin position="47"/>
        <end position="70"/>
    </location>
</feature>
<evidence type="ECO:0000256" key="2">
    <source>
        <dbReference type="SAM" id="Phobius"/>
    </source>
</evidence>
<protein>
    <submittedName>
        <fullName evidence="3">Uncharacterized protein</fullName>
    </submittedName>
</protein>
<dbReference type="AlphaFoldDB" id="A0A4V2Q1L3"/>
<feature type="transmembrane region" description="Helical" evidence="2">
    <location>
        <begin position="12"/>
        <end position="35"/>
    </location>
</feature>
<keyword evidence="2" id="KW-0812">Transmembrane</keyword>